<name>A0A7V5RN52_CALAY</name>
<evidence type="ECO:0000313" key="14">
    <source>
        <dbReference type="EMBL" id="HHM01397.1"/>
    </source>
</evidence>
<keyword evidence="8 10" id="KW-0233">DNA recombination</keyword>
<dbReference type="HAMAP" id="MF_01808">
    <property type="entry name" value="Recomb_XerC_XerD"/>
    <property type="match status" value="1"/>
</dbReference>
<dbReference type="GO" id="GO:0007059">
    <property type="term" value="P:chromosome segregation"/>
    <property type="evidence" value="ECO:0007669"/>
    <property type="project" value="UniProtKB-UniRule"/>
</dbReference>
<dbReference type="GO" id="GO:0051301">
    <property type="term" value="P:cell division"/>
    <property type="evidence" value="ECO:0007669"/>
    <property type="project" value="UniProtKB-UniRule"/>
</dbReference>
<evidence type="ECO:0000259" key="12">
    <source>
        <dbReference type="PROSITE" id="PS51898"/>
    </source>
</evidence>
<evidence type="ECO:0000256" key="4">
    <source>
        <dbReference type="ARBA" id="ARBA00022618"/>
    </source>
</evidence>
<feature type="active site" evidence="10">
    <location>
        <position position="173"/>
    </location>
</feature>
<dbReference type="GO" id="GO:0003677">
    <property type="term" value="F:DNA binding"/>
    <property type="evidence" value="ECO:0007669"/>
    <property type="project" value="UniProtKB-UniRule"/>
</dbReference>
<dbReference type="InterPro" id="IPR004107">
    <property type="entry name" value="Integrase_SAM-like_N"/>
</dbReference>
<evidence type="ECO:0000256" key="5">
    <source>
        <dbReference type="ARBA" id="ARBA00022829"/>
    </source>
</evidence>
<dbReference type="Gene3D" id="1.10.150.130">
    <property type="match status" value="1"/>
</dbReference>
<feature type="domain" description="Core-binding (CB)" evidence="13">
    <location>
        <begin position="1"/>
        <end position="88"/>
    </location>
</feature>
<feature type="domain" description="Tyr recombinase" evidence="12">
    <location>
        <begin position="109"/>
        <end position="290"/>
    </location>
</feature>
<dbReference type="Proteomes" id="UP000885771">
    <property type="component" value="Unassembled WGS sequence"/>
</dbReference>
<evidence type="ECO:0000256" key="2">
    <source>
        <dbReference type="ARBA" id="ARBA00006657"/>
    </source>
</evidence>
<keyword evidence="7 10" id="KW-0238">DNA-binding</keyword>
<dbReference type="PROSITE" id="PS51900">
    <property type="entry name" value="CB"/>
    <property type="match status" value="1"/>
</dbReference>
<dbReference type="InterPro" id="IPR011931">
    <property type="entry name" value="Recomb_XerC"/>
</dbReference>
<keyword evidence="3 10" id="KW-0963">Cytoplasm</keyword>
<evidence type="ECO:0000256" key="6">
    <source>
        <dbReference type="ARBA" id="ARBA00022908"/>
    </source>
</evidence>
<keyword evidence="4 10" id="KW-0132">Cell division</keyword>
<accession>A0A7V5RN52</accession>
<sequence length="301" mass="34978">MDRTTQKFFRYLELEKRYSIHTIENYRIDLNQFNRFLTHLNDGYDISWERVTHRDIRAFLMELHEKGLGRRSIARKVATLKSFFRYLEIIGETEQSIASAIKMPKFEKKLPEFLTADEVSEIILSVKGQGFEAVRDRAVLELFYACGLRLSELINLKMEHLILREKALRIHGKGNKQRIVPLGDMALKALEAYLNLRPSVALPSTNEVFVLASGKKMYPMAVQRLVKKYIQQVVRNTKAHPHILRHSYATHLLNNGANIRVVKDLLGHENLSTTQVYTHLSIEHLQNVYKNAHKRASQKKS</sequence>
<comment type="subunit">
    <text evidence="10">Forms a cyclic heterotetrameric complex composed of two molecules of XerC and two molecules of XerD.</text>
</comment>
<evidence type="ECO:0000256" key="10">
    <source>
        <dbReference type="HAMAP-Rule" id="MF_01808"/>
    </source>
</evidence>
<comment type="subcellular location">
    <subcellularLocation>
        <location evidence="1 10">Cytoplasm</location>
    </subcellularLocation>
</comment>
<comment type="caution">
    <text evidence="14">The sequence shown here is derived from an EMBL/GenBank/DDBJ whole genome shotgun (WGS) entry which is preliminary data.</text>
</comment>
<evidence type="ECO:0000256" key="9">
    <source>
        <dbReference type="ARBA" id="ARBA00023306"/>
    </source>
</evidence>
<dbReference type="InterPro" id="IPR011010">
    <property type="entry name" value="DNA_brk_join_enz"/>
</dbReference>
<evidence type="ECO:0000256" key="1">
    <source>
        <dbReference type="ARBA" id="ARBA00004496"/>
    </source>
</evidence>
<evidence type="ECO:0000259" key="13">
    <source>
        <dbReference type="PROSITE" id="PS51900"/>
    </source>
</evidence>
<proteinExistence type="inferred from homology"/>
<keyword evidence="6 10" id="KW-0229">DNA integration</keyword>
<dbReference type="Pfam" id="PF02899">
    <property type="entry name" value="Phage_int_SAM_1"/>
    <property type="match status" value="1"/>
</dbReference>
<feature type="active site" evidence="10">
    <location>
        <position position="149"/>
    </location>
</feature>
<evidence type="ECO:0000256" key="11">
    <source>
        <dbReference type="NCBIfam" id="TIGR02224"/>
    </source>
</evidence>
<evidence type="ECO:0000256" key="7">
    <source>
        <dbReference type="ARBA" id="ARBA00023125"/>
    </source>
</evidence>
<dbReference type="AlphaFoldDB" id="A0A7V5RN52"/>
<keyword evidence="5 10" id="KW-0159">Chromosome partition</keyword>
<dbReference type="Pfam" id="PF00589">
    <property type="entry name" value="Phage_integrase"/>
    <property type="match status" value="1"/>
</dbReference>
<dbReference type="Gene3D" id="1.10.443.10">
    <property type="entry name" value="Intergrase catalytic core"/>
    <property type="match status" value="1"/>
</dbReference>
<feature type="active site" evidence="10">
    <location>
        <position position="242"/>
    </location>
</feature>
<comment type="similarity">
    <text evidence="2 10">Belongs to the 'phage' integrase family. XerC subfamily.</text>
</comment>
<protein>
    <recommendedName>
        <fullName evidence="10 11">Tyrosine recombinase XerC</fullName>
    </recommendedName>
</protein>
<keyword evidence="9 10" id="KW-0131">Cell cycle</keyword>
<feature type="active site" description="O-(3'-phospho-DNA)-tyrosine intermediate" evidence="10">
    <location>
        <position position="277"/>
    </location>
</feature>
<reference evidence="14" key="1">
    <citation type="journal article" date="2020" name="mSystems">
        <title>Genome- and Community-Level Interaction Insights into Carbon Utilization and Element Cycling Functions of Hydrothermarchaeota in Hydrothermal Sediment.</title>
        <authorList>
            <person name="Zhou Z."/>
            <person name="Liu Y."/>
            <person name="Xu W."/>
            <person name="Pan J."/>
            <person name="Luo Z.H."/>
            <person name="Li M."/>
        </authorList>
    </citation>
    <scope>NUCLEOTIDE SEQUENCE [LARGE SCALE GENOMIC DNA]</scope>
    <source>
        <strain evidence="14">HyVt-460</strain>
    </source>
</reference>
<evidence type="ECO:0000256" key="8">
    <source>
        <dbReference type="ARBA" id="ARBA00023172"/>
    </source>
</evidence>
<dbReference type="InterPro" id="IPR023009">
    <property type="entry name" value="Tyrosine_recombinase_XerC/XerD"/>
</dbReference>
<comment type="function">
    <text evidence="10">Site-specific tyrosine recombinase, which acts by catalyzing the cutting and rejoining of the recombining DNA molecules. The XerC-XerD complex is essential to convert dimers of the bacterial chromosome into monomers to permit their segregation at cell division. It also contributes to the segregational stability of plasmids.</text>
</comment>
<evidence type="ECO:0000256" key="3">
    <source>
        <dbReference type="ARBA" id="ARBA00022490"/>
    </source>
</evidence>
<dbReference type="PROSITE" id="PS51898">
    <property type="entry name" value="TYR_RECOMBINASE"/>
    <property type="match status" value="1"/>
</dbReference>
<dbReference type="PANTHER" id="PTHR30349:SF41">
    <property type="entry name" value="INTEGRASE_RECOMBINASE PROTEIN MJ0367-RELATED"/>
    <property type="match status" value="1"/>
</dbReference>
<dbReference type="NCBIfam" id="NF040815">
    <property type="entry name" value="recomb_XerA_Arch"/>
    <property type="match status" value="1"/>
</dbReference>
<dbReference type="InterPro" id="IPR002104">
    <property type="entry name" value="Integrase_catalytic"/>
</dbReference>
<gene>
    <name evidence="10 14" type="primary">xerC</name>
    <name evidence="14" type="ORF">ENJ15_00170</name>
</gene>
<dbReference type="GO" id="GO:0005737">
    <property type="term" value="C:cytoplasm"/>
    <property type="evidence" value="ECO:0007669"/>
    <property type="project" value="UniProtKB-SubCell"/>
</dbReference>
<dbReference type="NCBIfam" id="TIGR02224">
    <property type="entry name" value="recomb_XerC"/>
    <property type="match status" value="1"/>
</dbReference>
<dbReference type="GO" id="GO:0009037">
    <property type="term" value="F:tyrosine-based site-specific recombinase activity"/>
    <property type="evidence" value="ECO:0007669"/>
    <property type="project" value="UniProtKB-UniRule"/>
</dbReference>
<dbReference type="InterPro" id="IPR013762">
    <property type="entry name" value="Integrase-like_cat_sf"/>
</dbReference>
<dbReference type="SUPFAM" id="SSF56349">
    <property type="entry name" value="DNA breaking-rejoining enzymes"/>
    <property type="match status" value="1"/>
</dbReference>
<dbReference type="PANTHER" id="PTHR30349">
    <property type="entry name" value="PHAGE INTEGRASE-RELATED"/>
    <property type="match status" value="1"/>
</dbReference>
<dbReference type="InterPro" id="IPR050090">
    <property type="entry name" value="Tyrosine_recombinase_XerCD"/>
</dbReference>
<feature type="active site" evidence="10">
    <location>
        <position position="245"/>
    </location>
</feature>
<dbReference type="CDD" id="cd00798">
    <property type="entry name" value="INT_XerDC_C"/>
    <property type="match status" value="1"/>
</dbReference>
<organism evidence="14">
    <name type="scientific">Caldithrix abyssi</name>
    <dbReference type="NCBI Taxonomy" id="187145"/>
    <lineage>
        <taxon>Bacteria</taxon>
        <taxon>Pseudomonadati</taxon>
        <taxon>Calditrichota</taxon>
        <taxon>Calditrichia</taxon>
        <taxon>Calditrichales</taxon>
        <taxon>Calditrichaceae</taxon>
        <taxon>Caldithrix</taxon>
    </lineage>
</organism>
<dbReference type="InterPro" id="IPR044068">
    <property type="entry name" value="CB"/>
</dbReference>
<feature type="active site" evidence="10">
    <location>
        <position position="268"/>
    </location>
</feature>
<dbReference type="InterPro" id="IPR010998">
    <property type="entry name" value="Integrase_recombinase_N"/>
</dbReference>
<dbReference type="GO" id="GO:0006313">
    <property type="term" value="P:DNA transposition"/>
    <property type="evidence" value="ECO:0007669"/>
    <property type="project" value="UniProtKB-UniRule"/>
</dbReference>
<dbReference type="EMBL" id="DRLI01000009">
    <property type="protein sequence ID" value="HHM01397.1"/>
    <property type="molecule type" value="Genomic_DNA"/>
</dbReference>